<keyword evidence="4" id="KW-0378">Hydrolase</keyword>
<comment type="caution">
    <text evidence="7">The sequence shown here is derived from an EMBL/GenBank/DDBJ whole genome shotgun (WGS) entry which is preliminary data.</text>
</comment>
<dbReference type="PANTHER" id="PTHR46323:SF2">
    <property type="entry name" value="BETA-GALACTOSIDASE"/>
    <property type="match status" value="1"/>
</dbReference>
<evidence type="ECO:0000256" key="3">
    <source>
        <dbReference type="ARBA" id="ARBA00012756"/>
    </source>
</evidence>
<dbReference type="InterPro" id="IPR008979">
    <property type="entry name" value="Galactose-bd-like_sf"/>
</dbReference>
<sequence>MVYIKYSWIFAVALIVLMPFNGIQAQLLDWEDPQIIERNKEPGRAVFFSYPDVSKAIRGHLTDAYRVNLDGQWFFNLAANPDERPVDFFRPEFDVSGWDLIDVPGNWEVQGYDVPIYVNIPYEFADTRTPITELTNGPDLNRVPKTYNPVGSFRRTFEVPADWHSREVFIHFGSVKSAFYLWVNGEMVGYSQGSKLPSEFNISLILRWGSPIPWLWKSIAGVMPAIWSVRIFGD</sequence>
<gene>
    <name evidence="7" type="ORF">JCM15548_12326</name>
</gene>
<proteinExistence type="inferred from homology"/>
<dbReference type="GO" id="GO:0005990">
    <property type="term" value="P:lactose catabolic process"/>
    <property type="evidence" value="ECO:0007669"/>
    <property type="project" value="TreeGrafter"/>
</dbReference>
<evidence type="ECO:0000259" key="6">
    <source>
        <dbReference type="Pfam" id="PF02837"/>
    </source>
</evidence>
<evidence type="ECO:0000256" key="4">
    <source>
        <dbReference type="ARBA" id="ARBA00022801"/>
    </source>
</evidence>
<dbReference type="EC" id="3.2.1.23" evidence="3"/>
<name>A0A0E9LXU9_9BACT</name>
<feature type="domain" description="Glycosyl hydrolases family 2 sugar binding" evidence="6">
    <location>
        <begin position="68"/>
        <end position="209"/>
    </location>
</feature>
<dbReference type="InterPro" id="IPR006104">
    <property type="entry name" value="Glyco_hydro_2_N"/>
</dbReference>
<dbReference type="Pfam" id="PF02837">
    <property type="entry name" value="Glyco_hydro_2_N"/>
    <property type="match status" value="1"/>
</dbReference>
<dbReference type="GO" id="GO:0004565">
    <property type="term" value="F:beta-galactosidase activity"/>
    <property type="evidence" value="ECO:0007669"/>
    <property type="project" value="UniProtKB-EC"/>
</dbReference>
<dbReference type="GO" id="GO:0009341">
    <property type="term" value="C:beta-galactosidase complex"/>
    <property type="evidence" value="ECO:0007669"/>
    <property type="project" value="TreeGrafter"/>
</dbReference>
<evidence type="ECO:0000313" key="7">
    <source>
        <dbReference type="EMBL" id="GAO30079.1"/>
    </source>
</evidence>
<dbReference type="Gene3D" id="2.60.120.260">
    <property type="entry name" value="Galactose-binding domain-like"/>
    <property type="match status" value="1"/>
</dbReference>
<organism evidence="7 8">
    <name type="scientific">Geofilum rubicundum JCM 15548</name>
    <dbReference type="NCBI Taxonomy" id="1236989"/>
    <lineage>
        <taxon>Bacteria</taxon>
        <taxon>Pseudomonadati</taxon>
        <taxon>Bacteroidota</taxon>
        <taxon>Bacteroidia</taxon>
        <taxon>Marinilabiliales</taxon>
        <taxon>Marinilabiliaceae</taxon>
        <taxon>Geofilum</taxon>
    </lineage>
</organism>
<dbReference type="OrthoDB" id="1123476at2"/>
<keyword evidence="5" id="KW-0326">Glycosidase</keyword>
<dbReference type="Proteomes" id="UP000032900">
    <property type="component" value="Unassembled WGS sequence"/>
</dbReference>
<protein>
    <recommendedName>
        <fullName evidence="3">beta-galactosidase</fullName>
        <ecNumber evidence="3">3.2.1.23</ecNumber>
    </recommendedName>
</protein>
<evidence type="ECO:0000256" key="1">
    <source>
        <dbReference type="ARBA" id="ARBA00001412"/>
    </source>
</evidence>
<dbReference type="PANTHER" id="PTHR46323">
    <property type="entry name" value="BETA-GALACTOSIDASE"/>
    <property type="match status" value="1"/>
</dbReference>
<accession>A0A0E9LXU9</accession>
<dbReference type="STRING" id="1236989.JCM15548_12326"/>
<evidence type="ECO:0000313" key="8">
    <source>
        <dbReference type="Proteomes" id="UP000032900"/>
    </source>
</evidence>
<comment type="similarity">
    <text evidence="2">Belongs to the glycosyl hydrolase 2 family.</text>
</comment>
<dbReference type="InterPro" id="IPR050347">
    <property type="entry name" value="Bact_Beta-galactosidase"/>
</dbReference>
<reference evidence="7 8" key="1">
    <citation type="journal article" date="2015" name="Microbes Environ.">
        <title>Distribution and evolution of nitrogen fixation genes in the phylum bacteroidetes.</title>
        <authorList>
            <person name="Inoue J."/>
            <person name="Oshima K."/>
            <person name="Suda W."/>
            <person name="Sakamoto M."/>
            <person name="Iino T."/>
            <person name="Noda S."/>
            <person name="Hongoh Y."/>
            <person name="Hattori M."/>
            <person name="Ohkuma M."/>
        </authorList>
    </citation>
    <scope>NUCLEOTIDE SEQUENCE [LARGE SCALE GENOMIC DNA]</scope>
    <source>
        <strain evidence="7">JCM 15548</strain>
    </source>
</reference>
<keyword evidence="8" id="KW-1185">Reference proteome</keyword>
<comment type="catalytic activity">
    <reaction evidence="1">
        <text>Hydrolysis of terminal non-reducing beta-D-galactose residues in beta-D-galactosides.</text>
        <dbReference type="EC" id="3.2.1.23"/>
    </reaction>
</comment>
<dbReference type="EMBL" id="BAZW01000017">
    <property type="protein sequence ID" value="GAO30079.1"/>
    <property type="molecule type" value="Genomic_DNA"/>
</dbReference>
<evidence type="ECO:0000256" key="5">
    <source>
        <dbReference type="ARBA" id="ARBA00023295"/>
    </source>
</evidence>
<dbReference type="SUPFAM" id="SSF49785">
    <property type="entry name" value="Galactose-binding domain-like"/>
    <property type="match status" value="1"/>
</dbReference>
<evidence type="ECO:0000256" key="2">
    <source>
        <dbReference type="ARBA" id="ARBA00007401"/>
    </source>
</evidence>
<dbReference type="AlphaFoldDB" id="A0A0E9LXU9"/>